<dbReference type="Proteomes" id="UP000176405">
    <property type="component" value="Unassembled WGS sequence"/>
</dbReference>
<comment type="caution">
    <text evidence="1">The sequence shown here is derived from an EMBL/GenBank/DDBJ whole genome shotgun (WGS) entry which is preliminary data.</text>
</comment>
<gene>
    <name evidence="1" type="ORF">A3E45_02950</name>
</gene>
<dbReference type="EMBL" id="MFDH01000035">
    <property type="protein sequence ID" value="OGE34409.1"/>
    <property type="molecule type" value="Genomic_DNA"/>
</dbReference>
<protein>
    <submittedName>
        <fullName evidence="1">Uncharacterized protein</fullName>
    </submittedName>
</protein>
<proteinExistence type="predicted"/>
<evidence type="ECO:0000313" key="2">
    <source>
        <dbReference type="Proteomes" id="UP000176405"/>
    </source>
</evidence>
<dbReference type="AlphaFoldDB" id="A0A1F5K0G6"/>
<reference evidence="1 2" key="1">
    <citation type="journal article" date="2016" name="Nat. Commun.">
        <title>Thousands of microbial genomes shed light on interconnected biogeochemical processes in an aquifer system.</title>
        <authorList>
            <person name="Anantharaman K."/>
            <person name="Brown C.T."/>
            <person name="Hug L.A."/>
            <person name="Sharon I."/>
            <person name="Castelle C.J."/>
            <person name="Probst A.J."/>
            <person name="Thomas B.C."/>
            <person name="Singh A."/>
            <person name="Wilkins M.J."/>
            <person name="Karaoz U."/>
            <person name="Brodie E.L."/>
            <person name="Williams K.H."/>
            <person name="Hubbard S.S."/>
            <person name="Banfield J.F."/>
        </authorList>
    </citation>
    <scope>NUCLEOTIDE SEQUENCE [LARGE SCALE GENOMIC DNA]</scope>
</reference>
<evidence type="ECO:0000313" key="1">
    <source>
        <dbReference type="EMBL" id="OGE34409.1"/>
    </source>
</evidence>
<name>A0A1F5K0G6_9BACT</name>
<accession>A0A1F5K0G6</accession>
<sequence>MISETLVELHLGAHDSCNKSSVLKSLERVDEILDLTSGKVYVLLEGLATARESEIFENRTESGILPNLAYLFMDKTDKNFSSNKGERFLKELTFKIQTGQHPYDAERISRMLGDDFRSVELAYLDSLFLKYMDKKDRSRLGVLIEGTADDVEIDLEALKEDDKEIFKQSMDGNFNTALDLFKKDTQKTASDSLIRENMITNQITDHIKNGVSAIIARFGSNHTGIYHRLSRQGINNLSRVFIDNKDKKNQYYFEPMSVVIRKIMNQGAGSLSELDWYRGLIGHTVFQFLYEYFMPGVEDCEDTELLYQDLILASFKFSAMIENYQDVEEIRVKGIESTIGEIIESGANN</sequence>
<organism evidence="1 2">
    <name type="scientific">Candidatus Daviesbacteria bacterium RIFCSPHIGHO2_12_FULL_43_11</name>
    <dbReference type="NCBI Taxonomy" id="1797780"/>
    <lineage>
        <taxon>Bacteria</taxon>
        <taxon>Candidatus Daviesiibacteriota</taxon>
    </lineage>
</organism>